<evidence type="ECO:0000256" key="10">
    <source>
        <dbReference type="ARBA" id="ARBA00022833"/>
    </source>
</evidence>
<evidence type="ECO:0000313" key="21">
    <source>
        <dbReference type="EMBL" id="KIM36881.1"/>
    </source>
</evidence>
<keyword evidence="13 17" id="KW-0472">Membrane</keyword>
<evidence type="ECO:0000256" key="17">
    <source>
        <dbReference type="SAM" id="Phobius"/>
    </source>
</evidence>
<dbReference type="PANTHER" id="PTHR12147:SF58">
    <property type="entry name" value="VACUOLAR MEMBRANE PROTEASE"/>
    <property type="match status" value="1"/>
</dbReference>
<evidence type="ECO:0000256" key="9">
    <source>
        <dbReference type="ARBA" id="ARBA00022801"/>
    </source>
</evidence>
<dbReference type="InterPro" id="IPR053976">
    <property type="entry name" value="PFF1_TM"/>
</dbReference>
<evidence type="ECO:0000256" key="15">
    <source>
        <dbReference type="RuleBase" id="RU361240"/>
    </source>
</evidence>
<feature type="domain" description="Peptidase M28" evidence="18">
    <location>
        <begin position="118"/>
        <end position="296"/>
    </location>
</feature>
<keyword evidence="8 15" id="KW-0479">Metal-binding</keyword>
<dbReference type="InterPro" id="IPR007484">
    <property type="entry name" value="Peptidase_M28"/>
</dbReference>
<evidence type="ECO:0000256" key="1">
    <source>
        <dbReference type="ARBA" id="ARBA00001947"/>
    </source>
</evidence>
<dbReference type="SUPFAM" id="SSF53187">
    <property type="entry name" value="Zn-dependent exopeptidases"/>
    <property type="match status" value="1"/>
</dbReference>
<reference evidence="22" key="2">
    <citation type="submission" date="2015-01" db="EMBL/GenBank/DDBJ databases">
        <title>Evolutionary Origins and Diversification of the Mycorrhizal Mutualists.</title>
        <authorList>
            <consortium name="DOE Joint Genome Institute"/>
            <consortium name="Mycorrhizal Genomics Consortium"/>
            <person name="Kohler A."/>
            <person name="Kuo A."/>
            <person name="Nagy L.G."/>
            <person name="Floudas D."/>
            <person name="Copeland A."/>
            <person name="Barry K.W."/>
            <person name="Cichocki N."/>
            <person name="Veneault-Fourrey C."/>
            <person name="LaButti K."/>
            <person name="Lindquist E.A."/>
            <person name="Lipzen A."/>
            <person name="Lundell T."/>
            <person name="Morin E."/>
            <person name="Murat C."/>
            <person name="Riley R."/>
            <person name="Ohm R."/>
            <person name="Sun H."/>
            <person name="Tunlid A."/>
            <person name="Henrissat B."/>
            <person name="Grigoriev I.V."/>
            <person name="Hibbett D.S."/>
            <person name="Martin F."/>
        </authorList>
    </citation>
    <scope>NUCLEOTIDE SEQUENCE [LARGE SCALE GENOMIC DNA]</scope>
    <source>
        <strain evidence="22">h7</strain>
    </source>
</reference>
<keyword evidence="12" id="KW-0482">Metalloprotease</keyword>
<comment type="similarity">
    <text evidence="4 15">Belongs to the peptidase M28 family.</text>
</comment>
<feature type="compositionally biased region" description="Basic and acidic residues" evidence="16">
    <location>
        <begin position="572"/>
        <end position="581"/>
    </location>
</feature>
<dbReference type="PANTHER" id="PTHR12147">
    <property type="entry name" value="METALLOPEPTIDASE M28 FAMILY MEMBER"/>
    <property type="match status" value="1"/>
</dbReference>
<dbReference type="CDD" id="cd03875">
    <property type="entry name" value="M28_Fxna_like"/>
    <property type="match status" value="1"/>
</dbReference>
<dbReference type="GO" id="GO:0046872">
    <property type="term" value="F:metal ion binding"/>
    <property type="evidence" value="ECO:0007669"/>
    <property type="project" value="UniProtKB-KW"/>
</dbReference>
<evidence type="ECO:0000256" key="5">
    <source>
        <dbReference type="ARBA" id="ARBA00022554"/>
    </source>
</evidence>
<feature type="compositionally biased region" description="Acidic residues" evidence="16">
    <location>
        <begin position="537"/>
        <end position="548"/>
    </location>
</feature>
<comment type="function">
    <text evidence="2">May be involved in vacuolar sorting and osmoregulation.</text>
</comment>
<evidence type="ECO:0000256" key="16">
    <source>
        <dbReference type="SAM" id="MobiDB-lite"/>
    </source>
</evidence>
<reference evidence="21 22" key="1">
    <citation type="submission" date="2014-04" db="EMBL/GenBank/DDBJ databases">
        <authorList>
            <consortium name="DOE Joint Genome Institute"/>
            <person name="Kuo A."/>
            <person name="Gay G."/>
            <person name="Dore J."/>
            <person name="Kohler A."/>
            <person name="Nagy L.G."/>
            <person name="Floudas D."/>
            <person name="Copeland A."/>
            <person name="Barry K.W."/>
            <person name="Cichocki N."/>
            <person name="Veneault-Fourrey C."/>
            <person name="LaButti K."/>
            <person name="Lindquist E.A."/>
            <person name="Lipzen A."/>
            <person name="Lundell T."/>
            <person name="Morin E."/>
            <person name="Murat C."/>
            <person name="Sun H."/>
            <person name="Tunlid A."/>
            <person name="Henrissat B."/>
            <person name="Grigoriev I.V."/>
            <person name="Hibbett D.S."/>
            <person name="Martin F."/>
            <person name="Nordberg H.P."/>
            <person name="Cantor M.N."/>
            <person name="Hua S.X."/>
        </authorList>
    </citation>
    <scope>NUCLEOTIDE SEQUENCE [LARGE SCALE GENOMIC DNA]</scope>
    <source>
        <strain evidence="22">h7</strain>
    </source>
</reference>
<protein>
    <recommendedName>
        <fullName evidence="15">Peptide hydrolase</fullName>
        <ecNumber evidence="15">3.4.-.-</ecNumber>
    </recommendedName>
</protein>
<evidence type="ECO:0000256" key="3">
    <source>
        <dbReference type="ARBA" id="ARBA00004128"/>
    </source>
</evidence>
<keyword evidence="22" id="KW-1185">Reference proteome</keyword>
<accession>A0A0C3BZK6</accession>
<proteinExistence type="inferred from homology"/>
<evidence type="ECO:0000256" key="6">
    <source>
        <dbReference type="ARBA" id="ARBA00022670"/>
    </source>
</evidence>
<feature type="domain" description="Vacuolar membrane protease transmembrane" evidence="20">
    <location>
        <begin position="553"/>
        <end position="657"/>
    </location>
</feature>
<keyword evidence="5" id="KW-0926">Vacuole</keyword>
<evidence type="ECO:0000313" key="22">
    <source>
        <dbReference type="Proteomes" id="UP000053424"/>
    </source>
</evidence>
<evidence type="ECO:0000256" key="12">
    <source>
        <dbReference type="ARBA" id="ARBA00023049"/>
    </source>
</evidence>
<sequence length="992" mass="109532">MTFTAKLFGYRVAPTSLLAFITYFSIFVALFVTDILPSVPSPQKQGDLDLKEAFEDLRHITSRPHPYNSHANDNVRAYILSRLETLALNYPHVHISNDLVSNGSWASPLYGVYFEGTNVLVKVDGTSSDSSGGVLFSAHYDSVSTASGATDDGMGVATLLQLVKYFAENRQPRAAVFNINNGEEDWLNGAHAFLEHPWSELVDVFLNLEGAAAGGRPILFRATSTSPVRAFRNTKLVPHPHANVLSSDAFSRGLIRSGTDFSVYAGPGSRAGMAGLDLAFYKGRSRYHTKYDAVPYTVGGEKSLWSMMEVARGVGIGLLDKPFDIEDDKRTKDAPVYFDVFKSFAVVFSLAKLLTFNIVTLVVGPISLVLLFVCERVLLSPRASASVGWVHTIWRHTKFWIALVVVICMQLLLAWAYIFLNPFAIYSSPYIILFSICSLGYLVLLYTLTLPYSLPFYHSKDSSIPSESLIQKHTIFFHLYAFTWILLVLATLGITRLSPGLGGGYLISIWSLCVGAGCILVVIEDLVSPGPRRSNEYEELEGGVEDEGSIPRRSHHQEAAEVDETTPLISRENGERSGDVHGKVEGDVESLSTWWWIPQFLLSVPIPIILFGHVTMLLLDSMPQTLADGASPWSVYILTSLPALLLVLPIAPFAHKLRPYRPLTMLVWLIFILTTLYALLAFPFSIESPLKIYLQQRVEFPSVPVHSPTMTHPSGLPKVITSLTGPERYLRSRLIPYLPSSQENGKDVLCKADDSKTGLLTCEWDSGSPHMMPVPGTFEGDEDADNWKEGQFFKAGAERVGVSSARIAVKGRNTRSCRVYFDSAPVHQYVVWPPGRNVRQGGGLELLDDRYGAEVGGWTGMQEGYEVGPTGVKEVRLWSRTWGRAFVVDVNWSNYALPDGSSTNRSSSVQSAFQGRIACEWVEYESAMVDHGTTLGVNGTQVEGRYMGMSLADDGRRPKIPALEEVLAFLPDWAVVSKYGDGLVEAWAPFSV</sequence>
<feature type="transmembrane region" description="Helical" evidence="17">
    <location>
        <begin position="475"/>
        <end position="497"/>
    </location>
</feature>
<keyword evidence="11 17" id="KW-1133">Transmembrane helix</keyword>
<organism evidence="21 22">
    <name type="scientific">Hebeloma cylindrosporum</name>
    <dbReference type="NCBI Taxonomy" id="76867"/>
    <lineage>
        <taxon>Eukaryota</taxon>
        <taxon>Fungi</taxon>
        <taxon>Dikarya</taxon>
        <taxon>Basidiomycota</taxon>
        <taxon>Agaricomycotina</taxon>
        <taxon>Agaricomycetes</taxon>
        <taxon>Agaricomycetidae</taxon>
        <taxon>Agaricales</taxon>
        <taxon>Agaricineae</taxon>
        <taxon>Hymenogastraceae</taxon>
        <taxon>Hebeloma</taxon>
    </lineage>
</organism>
<feature type="domain" description="Vacuolar membrane protease C-terminal" evidence="19">
    <location>
        <begin position="690"/>
        <end position="985"/>
    </location>
</feature>
<keyword evidence="6 15" id="KW-0645">Protease</keyword>
<evidence type="ECO:0000256" key="2">
    <source>
        <dbReference type="ARBA" id="ARBA00003273"/>
    </source>
</evidence>
<feature type="transmembrane region" description="Helical" evidence="17">
    <location>
        <begin position="600"/>
        <end position="619"/>
    </location>
</feature>
<dbReference type="GO" id="GO:0005774">
    <property type="term" value="C:vacuolar membrane"/>
    <property type="evidence" value="ECO:0007669"/>
    <property type="project" value="UniProtKB-SubCell"/>
</dbReference>
<dbReference type="GO" id="GO:0006508">
    <property type="term" value="P:proteolysis"/>
    <property type="evidence" value="ECO:0007669"/>
    <property type="project" value="UniProtKB-KW"/>
</dbReference>
<dbReference type="Pfam" id="PF22251">
    <property type="entry name" value="PFF1_TM"/>
    <property type="match status" value="2"/>
</dbReference>
<feature type="transmembrane region" description="Helical" evidence="17">
    <location>
        <begin position="666"/>
        <end position="686"/>
    </location>
</feature>
<dbReference type="Proteomes" id="UP000053424">
    <property type="component" value="Unassembled WGS sequence"/>
</dbReference>
<gene>
    <name evidence="21" type="ORF">M413DRAFT_448815</name>
</gene>
<evidence type="ECO:0000259" key="18">
    <source>
        <dbReference type="Pfam" id="PF04389"/>
    </source>
</evidence>
<evidence type="ECO:0000256" key="7">
    <source>
        <dbReference type="ARBA" id="ARBA00022692"/>
    </source>
</evidence>
<dbReference type="HOGENOM" id="CLU_006412_1_0_1"/>
<comment type="cofactor">
    <cofactor evidence="1">
        <name>Zn(2+)</name>
        <dbReference type="ChEBI" id="CHEBI:29105"/>
    </cofactor>
</comment>
<feature type="domain" description="Vacuolar membrane protease transmembrane" evidence="20">
    <location>
        <begin position="398"/>
        <end position="534"/>
    </location>
</feature>
<evidence type="ECO:0000259" key="20">
    <source>
        <dbReference type="Pfam" id="PF22251"/>
    </source>
</evidence>
<feature type="transmembrane region" description="Helical" evidence="17">
    <location>
        <begin position="12"/>
        <end position="32"/>
    </location>
</feature>
<dbReference type="EC" id="3.4.-.-" evidence="15"/>
<evidence type="ECO:0000256" key="4">
    <source>
        <dbReference type="ARBA" id="ARBA00010918"/>
    </source>
</evidence>
<dbReference type="EMBL" id="KN831801">
    <property type="protein sequence ID" value="KIM36881.1"/>
    <property type="molecule type" value="Genomic_DNA"/>
</dbReference>
<feature type="transmembrane region" description="Helical" evidence="17">
    <location>
        <begin position="631"/>
        <end position="654"/>
    </location>
</feature>
<keyword evidence="9 15" id="KW-0378">Hydrolase</keyword>
<dbReference type="Pfam" id="PF22250">
    <property type="entry name" value="PFF1_C"/>
    <property type="match status" value="1"/>
</dbReference>
<evidence type="ECO:0000256" key="13">
    <source>
        <dbReference type="ARBA" id="ARBA00023136"/>
    </source>
</evidence>
<dbReference type="InterPro" id="IPR045175">
    <property type="entry name" value="M28_fam"/>
</dbReference>
<dbReference type="AlphaFoldDB" id="A0A0C3BZK6"/>
<dbReference type="OrthoDB" id="76293at2759"/>
<evidence type="ECO:0000256" key="14">
    <source>
        <dbReference type="ARBA" id="ARBA00023180"/>
    </source>
</evidence>
<comment type="subcellular location">
    <subcellularLocation>
        <location evidence="3">Vacuole membrane</location>
        <topology evidence="3">Multi-pass membrane protein</topology>
    </subcellularLocation>
</comment>
<dbReference type="Pfam" id="PF04389">
    <property type="entry name" value="Peptidase_M28"/>
    <property type="match status" value="1"/>
</dbReference>
<keyword evidence="14" id="KW-0325">Glycoprotein</keyword>
<dbReference type="Gene3D" id="3.40.630.10">
    <property type="entry name" value="Zn peptidases"/>
    <property type="match status" value="1"/>
</dbReference>
<keyword evidence="7 17" id="KW-0812">Transmembrane</keyword>
<dbReference type="InterPro" id="IPR048024">
    <property type="entry name" value="Fxna-like_M28_dom"/>
</dbReference>
<name>A0A0C3BZK6_HEBCY</name>
<dbReference type="STRING" id="686832.A0A0C3BZK6"/>
<feature type="transmembrane region" description="Helical" evidence="17">
    <location>
        <begin position="353"/>
        <end position="378"/>
    </location>
</feature>
<evidence type="ECO:0000256" key="8">
    <source>
        <dbReference type="ARBA" id="ARBA00022723"/>
    </source>
</evidence>
<evidence type="ECO:0000256" key="11">
    <source>
        <dbReference type="ARBA" id="ARBA00022989"/>
    </source>
</evidence>
<feature type="region of interest" description="Disordered" evidence="16">
    <location>
        <begin position="532"/>
        <end position="581"/>
    </location>
</feature>
<dbReference type="GO" id="GO:0008235">
    <property type="term" value="F:metalloexopeptidase activity"/>
    <property type="evidence" value="ECO:0007669"/>
    <property type="project" value="InterPro"/>
</dbReference>
<evidence type="ECO:0000259" key="19">
    <source>
        <dbReference type="Pfam" id="PF22250"/>
    </source>
</evidence>
<feature type="transmembrane region" description="Helical" evidence="17">
    <location>
        <begin position="430"/>
        <end position="454"/>
    </location>
</feature>
<feature type="transmembrane region" description="Helical" evidence="17">
    <location>
        <begin position="503"/>
        <end position="523"/>
    </location>
</feature>
<keyword evidence="10 15" id="KW-0862">Zinc</keyword>
<feature type="transmembrane region" description="Helical" evidence="17">
    <location>
        <begin position="399"/>
        <end position="418"/>
    </location>
</feature>
<dbReference type="InterPro" id="IPR053975">
    <property type="entry name" value="PFF1_C"/>
</dbReference>